<dbReference type="GO" id="GO:0007131">
    <property type="term" value="P:reciprocal meiotic recombination"/>
    <property type="evidence" value="ECO:0007669"/>
    <property type="project" value="InterPro"/>
</dbReference>
<evidence type="ECO:0000256" key="6">
    <source>
        <dbReference type="SAM" id="Coils"/>
    </source>
</evidence>
<evidence type="ECO:0000259" key="8">
    <source>
        <dbReference type="PROSITE" id="PS50089"/>
    </source>
</evidence>
<feature type="region of interest" description="Disordered" evidence="7">
    <location>
        <begin position="254"/>
        <end position="281"/>
    </location>
</feature>
<keyword evidence="4" id="KW-0469">Meiosis</keyword>
<dbReference type="PROSITE" id="PS00518">
    <property type="entry name" value="ZF_RING_1"/>
    <property type="match status" value="1"/>
</dbReference>
<evidence type="ECO:0000313" key="10">
    <source>
        <dbReference type="Proteomes" id="UP001195483"/>
    </source>
</evidence>
<feature type="region of interest" description="Disordered" evidence="7">
    <location>
        <begin position="183"/>
        <end position="203"/>
    </location>
</feature>
<dbReference type="GO" id="GO:0000795">
    <property type="term" value="C:synaptonemal complex"/>
    <property type="evidence" value="ECO:0007669"/>
    <property type="project" value="InterPro"/>
</dbReference>
<dbReference type="InterPro" id="IPR017907">
    <property type="entry name" value="Znf_RING_CS"/>
</dbReference>
<comment type="caution">
    <text evidence="9">The sequence shown here is derived from an EMBL/GenBank/DDBJ whole genome shotgun (WGS) entry which is preliminary data.</text>
</comment>
<reference evidence="9" key="2">
    <citation type="journal article" date="2021" name="Genome Biol. Evol.">
        <title>Developing a high-quality reference genome for a parasitic bivalve with doubly uniparental inheritance (Bivalvia: Unionida).</title>
        <authorList>
            <person name="Smith C.H."/>
        </authorList>
    </citation>
    <scope>NUCLEOTIDE SEQUENCE</scope>
    <source>
        <strain evidence="9">CHS0354</strain>
        <tissue evidence="9">Mantle</tissue>
    </source>
</reference>
<dbReference type="PROSITE" id="PS50089">
    <property type="entry name" value="ZF_RING_2"/>
    <property type="match status" value="1"/>
</dbReference>
<dbReference type="GO" id="GO:0016925">
    <property type="term" value="P:protein sumoylation"/>
    <property type="evidence" value="ECO:0007669"/>
    <property type="project" value="TreeGrafter"/>
</dbReference>
<gene>
    <name evidence="9" type="ORF">CHS0354_022746</name>
</gene>
<reference evidence="9" key="1">
    <citation type="journal article" date="2021" name="Genome Biol. Evol.">
        <title>A High-Quality Reference Genome for a Parasitic Bivalve with Doubly Uniparental Inheritance (Bivalvia: Unionida).</title>
        <authorList>
            <person name="Smith C.H."/>
        </authorList>
    </citation>
    <scope>NUCLEOTIDE SEQUENCE</scope>
    <source>
        <strain evidence="9">CHS0354</strain>
    </source>
</reference>
<keyword evidence="10" id="KW-1185">Reference proteome</keyword>
<evidence type="ECO:0000256" key="7">
    <source>
        <dbReference type="SAM" id="MobiDB-lite"/>
    </source>
</evidence>
<evidence type="ECO:0000256" key="2">
    <source>
        <dbReference type="ARBA" id="ARBA00022771"/>
    </source>
</evidence>
<feature type="domain" description="RING-type" evidence="8">
    <location>
        <begin position="28"/>
        <end position="67"/>
    </location>
</feature>
<reference evidence="9" key="3">
    <citation type="submission" date="2023-05" db="EMBL/GenBank/DDBJ databases">
        <authorList>
            <person name="Smith C.H."/>
        </authorList>
    </citation>
    <scope>NUCLEOTIDE SEQUENCE</scope>
    <source>
        <strain evidence="9">CHS0354</strain>
        <tissue evidence="9">Mantle</tissue>
    </source>
</reference>
<evidence type="ECO:0000256" key="4">
    <source>
        <dbReference type="ARBA" id="ARBA00023254"/>
    </source>
</evidence>
<dbReference type="GO" id="GO:0007129">
    <property type="term" value="P:homologous chromosome pairing at meiosis"/>
    <property type="evidence" value="ECO:0007669"/>
    <property type="project" value="TreeGrafter"/>
</dbReference>
<keyword evidence="3" id="KW-0862">Zinc</keyword>
<dbReference type="EMBL" id="JAEAOA010001383">
    <property type="protein sequence ID" value="KAK3579203.1"/>
    <property type="molecule type" value="Genomic_DNA"/>
</dbReference>
<dbReference type="GO" id="GO:0019789">
    <property type="term" value="F:SUMO transferase activity"/>
    <property type="evidence" value="ECO:0007669"/>
    <property type="project" value="InterPro"/>
</dbReference>
<feature type="coiled-coil region" evidence="6">
    <location>
        <begin position="137"/>
        <end position="164"/>
    </location>
</feature>
<accession>A0AAE0RT26</accession>
<dbReference type="Pfam" id="PF14634">
    <property type="entry name" value="zf-RING_5"/>
    <property type="match status" value="1"/>
</dbReference>
<proteinExistence type="predicted"/>
<organism evidence="9 10">
    <name type="scientific">Potamilus streckersoni</name>
    <dbReference type="NCBI Taxonomy" id="2493646"/>
    <lineage>
        <taxon>Eukaryota</taxon>
        <taxon>Metazoa</taxon>
        <taxon>Spiralia</taxon>
        <taxon>Lophotrochozoa</taxon>
        <taxon>Mollusca</taxon>
        <taxon>Bivalvia</taxon>
        <taxon>Autobranchia</taxon>
        <taxon>Heteroconchia</taxon>
        <taxon>Palaeoheterodonta</taxon>
        <taxon>Unionida</taxon>
        <taxon>Unionoidea</taxon>
        <taxon>Unionidae</taxon>
        <taxon>Ambleminae</taxon>
        <taxon>Lampsilini</taxon>
        <taxon>Potamilus</taxon>
    </lineage>
</organism>
<name>A0AAE0RT26_9BIVA</name>
<dbReference type="Proteomes" id="UP001195483">
    <property type="component" value="Unassembled WGS sequence"/>
</dbReference>
<dbReference type="PANTHER" id="PTHR22663:SF17">
    <property type="entry name" value="RING FINGER PROTEIN NARYA-RELATED"/>
    <property type="match status" value="1"/>
</dbReference>
<keyword evidence="2 5" id="KW-0863">Zinc-finger</keyword>
<evidence type="ECO:0000256" key="5">
    <source>
        <dbReference type="PROSITE-ProRule" id="PRU00175"/>
    </source>
</evidence>
<dbReference type="AlphaFoldDB" id="A0AAE0RT26"/>
<dbReference type="SUPFAM" id="SSF57850">
    <property type="entry name" value="RING/U-box"/>
    <property type="match status" value="1"/>
</dbReference>
<evidence type="ECO:0000256" key="3">
    <source>
        <dbReference type="ARBA" id="ARBA00022833"/>
    </source>
</evidence>
<dbReference type="InterPro" id="IPR001841">
    <property type="entry name" value="Znf_RING"/>
</dbReference>
<evidence type="ECO:0000256" key="1">
    <source>
        <dbReference type="ARBA" id="ARBA00022723"/>
    </source>
</evidence>
<dbReference type="PANTHER" id="PTHR22663">
    <property type="entry name" value="RING FINGER PROTEIN NARYA-RELATED"/>
    <property type="match status" value="1"/>
</dbReference>
<sequence>MCIGTPLKPNWNKFANIWYITMGEWFHCNTCFIQPGEGIMFHLTSCGHIYCEKCLKQTSGERRCCMCGSQYTAMMLTTEMKPEVEVYFTEPLDLVNKNLKCLKQLIQVIDFQMNHRKRFFSHLKDMAMKQASFIKKQNSMTQQLQEYEREIIKLREENSYLRRLVHEKTQGIHSLPKYSQLERSTRSPVLYRESSGRSNSSPVMVSMNSQVSQYKMSHSQTYIGYHGNSGVPGRVTIRTPPSGGKMGVIPGRTPSPRIQITSPKSVPHPIPLSETGLETPT</sequence>
<dbReference type="InterPro" id="IPR042123">
    <property type="entry name" value="Zip3/RNF212-like"/>
</dbReference>
<evidence type="ECO:0000313" key="9">
    <source>
        <dbReference type="EMBL" id="KAK3579203.1"/>
    </source>
</evidence>
<dbReference type="Gene3D" id="3.30.40.10">
    <property type="entry name" value="Zinc/RING finger domain, C3HC4 (zinc finger)"/>
    <property type="match status" value="1"/>
</dbReference>
<keyword evidence="1" id="KW-0479">Metal-binding</keyword>
<keyword evidence="6" id="KW-0175">Coiled coil</keyword>
<dbReference type="InterPro" id="IPR013083">
    <property type="entry name" value="Znf_RING/FYVE/PHD"/>
</dbReference>
<protein>
    <recommendedName>
        <fullName evidence="8">RING-type domain-containing protein</fullName>
    </recommendedName>
</protein>
<dbReference type="GO" id="GO:0008270">
    <property type="term" value="F:zinc ion binding"/>
    <property type="evidence" value="ECO:0007669"/>
    <property type="project" value="UniProtKB-KW"/>
</dbReference>